<sequence length="58" mass="6886">QRQGAQPLSHPGAPRAFFYQEDKRITFVIQKDHISKRKGRQGWRTGILTVYREMSIWN</sequence>
<organism evidence="1">
    <name type="scientific">Canis lupus familiaris</name>
    <name type="common">Dog</name>
    <name type="synonym">Canis familiaris</name>
    <dbReference type="NCBI Taxonomy" id="9615"/>
    <lineage>
        <taxon>Eukaryota</taxon>
        <taxon>Metazoa</taxon>
        <taxon>Chordata</taxon>
        <taxon>Craniata</taxon>
        <taxon>Vertebrata</taxon>
        <taxon>Euteleostomi</taxon>
        <taxon>Mammalia</taxon>
        <taxon>Eutheria</taxon>
        <taxon>Laurasiatheria</taxon>
        <taxon>Carnivora</taxon>
        <taxon>Caniformia</taxon>
        <taxon>Canidae</taxon>
        <taxon>Canis</taxon>
    </lineage>
</organism>
<proteinExistence type="evidence at transcript level"/>
<dbReference type="AlphaFoldDB" id="Q9XSS2"/>
<protein>
    <submittedName>
        <fullName evidence="1">Uncharacterized protein</fullName>
    </submittedName>
</protein>
<name>Q9XSS2_CANLF</name>
<reference evidence="1" key="1">
    <citation type="journal article" date="2000" name="Anal. Biochem.">
        <title>A method for the large-scale cloning of nuclear proteins and nuclear targeting sequences on a functional basis.</title>
        <authorList>
            <person name="Pichon B."/>
            <person name="Mercan D."/>
            <person name="Pouillon V."/>
            <person name="Christophe-Hobertus C."/>
            <person name="Christophe D."/>
        </authorList>
    </citation>
    <scope>NUCLEOTIDE SEQUENCE</scope>
    <source>
        <tissue evidence="1">Thyroid</tissue>
    </source>
</reference>
<feature type="non-terminal residue" evidence="1">
    <location>
        <position position="1"/>
    </location>
</feature>
<evidence type="ECO:0000313" key="1">
    <source>
        <dbReference type="EMBL" id="CAB46845.1"/>
    </source>
</evidence>
<accession>Q9XSS2</accession>
<dbReference type="EMBL" id="AJ388546">
    <property type="protein sequence ID" value="CAB46845.1"/>
    <property type="molecule type" value="mRNA"/>
</dbReference>